<dbReference type="InterPro" id="IPR007049">
    <property type="entry name" value="Carb-sel_porin_OprB"/>
</dbReference>
<organism evidence="3 4">
    <name type="scientific">Methylomonas paludis</name>
    <dbReference type="NCBI Taxonomy" id="1173101"/>
    <lineage>
        <taxon>Bacteria</taxon>
        <taxon>Pseudomonadati</taxon>
        <taxon>Pseudomonadota</taxon>
        <taxon>Gammaproteobacteria</taxon>
        <taxon>Methylococcales</taxon>
        <taxon>Methylococcaceae</taxon>
        <taxon>Methylomonas</taxon>
    </lineage>
</organism>
<comment type="similarity">
    <text evidence="1 2">Belongs to the OprB family.</text>
</comment>
<reference evidence="3" key="1">
    <citation type="submission" date="2021-04" db="EMBL/GenBank/DDBJ databases">
        <title>Draft genome sequence data of methanotrophic Methylovulum sp. strain S1L and Methylomonas sp. strain S2AM isolated from boreal lake water columns.</title>
        <authorList>
            <person name="Rissanen A.J."/>
            <person name="Mangayil R."/>
            <person name="Svenning M.M."/>
            <person name="Khanongnuch R."/>
        </authorList>
    </citation>
    <scope>NUCLEOTIDE SEQUENCE</scope>
    <source>
        <strain evidence="3">S2AM</strain>
    </source>
</reference>
<proteinExistence type="inferred from homology"/>
<evidence type="ECO:0000313" key="3">
    <source>
        <dbReference type="EMBL" id="QWF72609.1"/>
    </source>
</evidence>
<name>A0A975MSC8_9GAMM</name>
<gene>
    <name evidence="3" type="ORF">KEF85_15880</name>
</gene>
<dbReference type="KEGG" id="mpad:KEF85_15880"/>
<protein>
    <submittedName>
        <fullName evidence="3">Carbohydrate porin</fullName>
    </submittedName>
</protein>
<dbReference type="Pfam" id="PF04966">
    <property type="entry name" value="OprB"/>
    <property type="match status" value="1"/>
</dbReference>
<dbReference type="GO" id="GO:0015288">
    <property type="term" value="F:porin activity"/>
    <property type="evidence" value="ECO:0007669"/>
    <property type="project" value="InterPro"/>
</dbReference>
<dbReference type="EMBL" id="CP073754">
    <property type="protein sequence ID" value="QWF72609.1"/>
    <property type="molecule type" value="Genomic_DNA"/>
</dbReference>
<dbReference type="Gene3D" id="2.40.160.180">
    <property type="entry name" value="Carbohydrate-selective porin OprB"/>
    <property type="match status" value="1"/>
</dbReference>
<sequence length="448" mass="50552">MQYLADKGLHDIHHERWNLYGQMTFINSWKSAFPAQYTNFNDSGNSLLPGQERSFTGTATLYFGAKLWNGGEFYFAPEVISERALSGLKGLGSVIQNFELQKSGTQEPSYYVSRMFFKHTWGFGGSEQTVVSDPMQLGTTEDSRRFVLRAGNFSILDFFDKNSYSGDLRRQFNNMAFLSYAAYDFAADARGYSWGVVAEFDYDNWSYKFGHMLAPRNPNQLALDIEPFKYFGQQIEVEHRHVLLDDQPGAIRILGYRNQENMGSFSDAIAAFNTNPADNATACTGFNYGSNNASAPDLCWARKMNVKMGIGLNLEQQLFDDVGLFFRGMYSDGKTEVYSYTSTDQSISLGSLIKGTRWGRRKDTVGIGYAQGWLSKSHIQYLSMGGIDGFIGDGKITYSPEQVVDIFYSYNVWNTIWLTADYQHIANPAYNAARGPVDIFGARIHVEF</sequence>
<accession>A0A975MSC8</accession>
<keyword evidence="4" id="KW-1185">Reference proteome</keyword>
<dbReference type="GO" id="GO:0008643">
    <property type="term" value="P:carbohydrate transport"/>
    <property type="evidence" value="ECO:0007669"/>
    <property type="project" value="InterPro"/>
</dbReference>
<dbReference type="AlphaFoldDB" id="A0A975MSC8"/>
<dbReference type="Proteomes" id="UP000676649">
    <property type="component" value="Chromosome"/>
</dbReference>
<evidence type="ECO:0000313" key="4">
    <source>
        <dbReference type="Proteomes" id="UP000676649"/>
    </source>
</evidence>
<evidence type="ECO:0000256" key="1">
    <source>
        <dbReference type="ARBA" id="ARBA00008769"/>
    </source>
</evidence>
<dbReference type="GO" id="GO:0016020">
    <property type="term" value="C:membrane"/>
    <property type="evidence" value="ECO:0007669"/>
    <property type="project" value="InterPro"/>
</dbReference>
<dbReference type="InterPro" id="IPR038673">
    <property type="entry name" value="OprB_sf"/>
</dbReference>
<evidence type="ECO:0000256" key="2">
    <source>
        <dbReference type="RuleBase" id="RU363072"/>
    </source>
</evidence>